<dbReference type="Gene3D" id="3.10.10.10">
    <property type="entry name" value="HIV Type 1 Reverse Transcriptase, subunit A, domain 1"/>
    <property type="match status" value="1"/>
</dbReference>
<proteinExistence type="predicted"/>
<protein>
    <submittedName>
        <fullName evidence="1">Uncharacterized protein</fullName>
    </submittedName>
</protein>
<dbReference type="EMBL" id="LAVV01008116">
    <property type="protein sequence ID" value="KNZ53731.1"/>
    <property type="molecule type" value="Genomic_DNA"/>
</dbReference>
<gene>
    <name evidence="1" type="ORF">VP01_3152g1</name>
</gene>
<name>A0A0L6UYU5_9BASI</name>
<keyword evidence="2" id="KW-1185">Reference proteome</keyword>
<sequence length="36" mass="4253">MIPVFFEEKEDVSIQLCVNYRKLNNVTRKNAYPVPP</sequence>
<dbReference type="SUPFAM" id="SSF56672">
    <property type="entry name" value="DNA/RNA polymerases"/>
    <property type="match status" value="1"/>
</dbReference>
<dbReference type="VEuPathDB" id="FungiDB:VP01_3152g1"/>
<accession>A0A0L6UYU5</accession>
<comment type="caution">
    <text evidence="1">The sequence shown here is derived from an EMBL/GenBank/DDBJ whole genome shotgun (WGS) entry which is preliminary data.</text>
</comment>
<dbReference type="Proteomes" id="UP000037035">
    <property type="component" value="Unassembled WGS sequence"/>
</dbReference>
<evidence type="ECO:0000313" key="1">
    <source>
        <dbReference type="EMBL" id="KNZ53731.1"/>
    </source>
</evidence>
<dbReference type="OrthoDB" id="3250101at2759"/>
<organism evidence="1 2">
    <name type="scientific">Puccinia sorghi</name>
    <dbReference type="NCBI Taxonomy" id="27349"/>
    <lineage>
        <taxon>Eukaryota</taxon>
        <taxon>Fungi</taxon>
        <taxon>Dikarya</taxon>
        <taxon>Basidiomycota</taxon>
        <taxon>Pucciniomycotina</taxon>
        <taxon>Pucciniomycetes</taxon>
        <taxon>Pucciniales</taxon>
        <taxon>Pucciniaceae</taxon>
        <taxon>Puccinia</taxon>
    </lineage>
</organism>
<dbReference type="AlphaFoldDB" id="A0A0L6UYU5"/>
<reference evidence="1 2" key="1">
    <citation type="submission" date="2015-08" db="EMBL/GenBank/DDBJ databases">
        <title>Next Generation Sequencing and Analysis of the Genome of Puccinia sorghi L Schw, the Causal Agent of Maize Common Rust.</title>
        <authorList>
            <person name="Rochi L."/>
            <person name="Burguener G."/>
            <person name="Darino M."/>
            <person name="Turjanski A."/>
            <person name="Kreff E."/>
            <person name="Dieguez M.J."/>
            <person name="Sacco F."/>
        </authorList>
    </citation>
    <scope>NUCLEOTIDE SEQUENCE [LARGE SCALE GENOMIC DNA]</scope>
    <source>
        <strain evidence="1 2">RO10H11247</strain>
    </source>
</reference>
<evidence type="ECO:0000313" key="2">
    <source>
        <dbReference type="Proteomes" id="UP000037035"/>
    </source>
</evidence>
<feature type="non-terminal residue" evidence="1">
    <location>
        <position position="36"/>
    </location>
</feature>
<dbReference type="InterPro" id="IPR043502">
    <property type="entry name" value="DNA/RNA_pol_sf"/>
</dbReference>